<comment type="function">
    <text evidence="8">Component of the entry fusion complex (EFC), which consists of 11 proteins. During cell infection, this complex mediates entry of the virion core into the host cytoplasm by a two-step mechanism consisting of lipid mixing of the viral and cellular membranes and subsequent pore formation.</text>
</comment>
<reference evidence="10 11" key="1">
    <citation type="submission" date="2015-04" db="EMBL/GenBank/DDBJ databases">
        <title>Diachasmimorpha longicaudata entomopoxvirus genome.</title>
        <authorList>
            <person name="Coffman K.A."/>
            <person name="Burke G.R."/>
        </authorList>
    </citation>
    <scope>NUCLEOTIDE SEQUENCE [LARGE SCALE GENOMIC DNA]</scope>
</reference>
<evidence type="ECO:0000313" key="10">
    <source>
        <dbReference type="EMBL" id="AKS26331.1"/>
    </source>
</evidence>
<feature type="transmembrane region" description="Helical" evidence="9">
    <location>
        <begin position="183"/>
        <end position="205"/>
    </location>
</feature>
<evidence type="ECO:0000256" key="9">
    <source>
        <dbReference type="SAM" id="Phobius"/>
    </source>
</evidence>
<evidence type="ECO:0000256" key="2">
    <source>
        <dbReference type="ARBA" id="ARBA00022692"/>
    </source>
</evidence>
<dbReference type="EMBL" id="KR095315">
    <property type="protein sequence ID" value="AKS26331.1"/>
    <property type="molecule type" value="Genomic_DNA"/>
</dbReference>
<keyword evidence="5 9" id="KW-1133">Transmembrane helix</keyword>
<gene>
    <name evidence="10" type="ORF">DLEV_040</name>
</gene>
<evidence type="ECO:0000256" key="5">
    <source>
        <dbReference type="ARBA" id="ARBA00022989"/>
    </source>
</evidence>
<evidence type="ECO:0000256" key="3">
    <source>
        <dbReference type="ARBA" id="ARBA00022879"/>
    </source>
</evidence>
<protein>
    <submittedName>
        <fullName evidence="10">Putative lipid membrane protein</fullName>
    </submittedName>
</protein>
<keyword evidence="3" id="KW-0946">Virion</keyword>
<proteinExistence type="predicted"/>
<accession>A0A7R5WJY1</accession>
<dbReference type="Pfam" id="PF02442">
    <property type="entry name" value="L1R_F9L"/>
    <property type="match status" value="1"/>
</dbReference>
<organism evidence="10 11">
    <name type="scientific">Diachasmimorpha longicaudata entomopoxvirus</name>
    <dbReference type="NCBI Taxonomy" id="109981"/>
    <lineage>
        <taxon>Viruses</taxon>
        <taxon>Varidnaviria</taxon>
        <taxon>Bamfordvirae</taxon>
        <taxon>Nucleocytoviricota</taxon>
        <taxon>Pokkesviricetes</taxon>
        <taxon>Chitovirales</taxon>
        <taxon>Poxviridae</taxon>
        <taxon>Entomopoxvirinae</taxon>
        <taxon>Epsilonentomopoxvirus</taxon>
        <taxon>Epsilonentomopoxvirus dlongicaudata</taxon>
        <taxon>Diachasmimorpha entomopoxvirus</taxon>
    </lineage>
</organism>
<dbReference type="Proteomes" id="UP000593702">
    <property type="component" value="Segment"/>
</dbReference>
<evidence type="ECO:0000256" key="6">
    <source>
        <dbReference type="ARBA" id="ARBA00023136"/>
    </source>
</evidence>
<evidence type="ECO:0000256" key="8">
    <source>
        <dbReference type="ARBA" id="ARBA00034668"/>
    </source>
</evidence>
<keyword evidence="7" id="KW-1015">Disulfide bond</keyword>
<dbReference type="GO" id="GO:0019031">
    <property type="term" value="C:viral envelope"/>
    <property type="evidence" value="ECO:0007669"/>
    <property type="project" value="UniProtKB-KW"/>
</dbReference>
<dbReference type="InterPro" id="IPR003472">
    <property type="entry name" value="Virion_mem_poxvirus_L1"/>
</dbReference>
<evidence type="ECO:0000256" key="4">
    <source>
        <dbReference type="ARBA" id="ARBA00022921"/>
    </source>
</evidence>
<comment type="subcellular location">
    <subcellularLocation>
        <location evidence="1">Virion membrane</location>
        <topology evidence="1">Single-pass membrane protein</topology>
    </subcellularLocation>
</comment>
<keyword evidence="11" id="KW-1185">Reference proteome</keyword>
<sequence length="225" mass="25398">MDLSGFKEDDFFLYEKIMNTFFTKLYISSAIASGTCNITIKRLVLKNSSTCKIDVKNVCMLNSSKTTSLLIESIKDNEKFITKDIEKKLKRFNIDYKQWDNSELKRTCEAFASVENTIDIDTFSIENCYSSTDSIASIILLNSSDASANCVSKNIVKALGASDDGSVAELQKIERDKQNNRSIIQAILTIFIGIIFLVGLLVWCVDFKNIFVFSFKSLLKPPKRI</sequence>
<dbReference type="GO" id="GO:0055036">
    <property type="term" value="C:virion membrane"/>
    <property type="evidence" value="ECO:0007669"/>
    <property type="project" value="UniProtKB-SubCell"/>
</dbReference>
<keyword evidence="4" id="KW-0426">Late protein</keyword>
<name>A0A7R5WJY1_9POXV</name>
<evidence type="ECO:0000256" key="7">
    <source>
        <dbReference type="ARBA" id="ARBA00023157"/>
    </source>
</evidence>
<keyword evidence="6 9" id="KW-0472">Membrane</keyword>
<evidence type="ECO:0000256" key="1">
    <source>
        <dbReference type="ARBA" id="ARBA00004381"/>
    </source>
</evidence>
<keyword evidence="3" id="KW-0261">Viral envelope protein</keyword>
<keyword evidence="2 9" id="KW-0812">Transmembrane</keyword>
<evidence type="ECO:0000313" key="11">
    <source>
        <dbReference type="Proteomes" id="UP000593702"/>
    </source>
</evidence>